<protein>
    <submittedName>
        <fullName evidence="3">Uncharacterized protein</fullName>
    </submittedName>
</protein>
<keyword evidence="2" id="KW-0812">Transmembrane</keyword>
<dbReference type="RefSeq" id="WP_123233746.1">
    <property type="nucleotide sequence ID" value="NZ_RJSG01000002.1"/>
</dbReference>
<name>A0A3N0DUD1_9ACTN</name>
<evidence type="ECO:0000256" key="2">
    <source>
        <dbReference type="SAM" id="Phobius"/>
    </source>
</evidence>
<keyword evidence="4" id="KW-1185">Reference proteome</keyword>
<gene>
    <name evidence="3" type="ORF">EFL95_09505</name>
</gene>
<dbReference type="Proteomes" id="UP000277094">
    <property type="component" value="Unassembled WGS sequence"/>
</dbReference>
<organism evidence="3 4">
    <name type="scientific">Nocardioides marmorisolisilvae</name>
    <dbReference type="NCBI Taxonomy" id="1542737"/>
    <lineage>
        <taxon>Bacteria</taxon>
        <taxon>Bacillati</taxon>
        <taxon>Actinomycetota</taxon>
        <taxon>Actinomycetes</taxon>
        <taxon>Propionibacteriales</taxon>
        <taxon>Nocardioidaceae</taxon>
        <taxon>Nocardioides</taxon>
    </lineage>
</organism>
<comment type="caution">
    <text evidence="3">The sequence shown here is derived from an EMBL/GenBank/DDBJ whole genome shotgun (WGS) entry which is preliminary data.</text>
</comment>
<feature type="transmembrane region" description="Helical" evidence="2">
    <location>
        <begin position="38"/>
        <end position="57"/>
    </location>
</feature>
<dbReference type="OrthoDB" id="3781892at2"/>
<accession>A0A3N0DUD1</accession>
<feature type="region of interest" description="Disordered" evidence="1">
    <location>
        <begin position="1"/>
        <end position="28"/>
    </location>
</feature>
<dbReference type="EMBL" id="RJSG01000002">
    <property type="protein sequence ID" value="RNL79244.1"/>
    <property type="molecule type" value="Genomic_DNA"/>
</dbReference>
<evidence type="ECO:0000313" key="3">
    <source>
        <dbReference type="EMBL" id="RNL79244.1"/>
    </source>
</evidence>
<sequence length="471" mass="49877">MSESELRQLLTDAVPEASPAGDRAEAARTWARRRRNRYVAGVSMAAVAIAIGIPVGLAQSSHQRVEPAPQLKEFACPPVQQQPAAPQSLSSTPGRLSNGPIAVRLCGSDRGYQSPVDALVGQAADDLASSVRAVGPQKPPSGVACNLALIEGRRLSFVFSYPDGHTEGVTVDRGCPGGVSIGNGQVRGLAQDAVAIFKQFNAALLAQRLGQQPPSGAQTTVSCASGDHLGDGRSQLDQGDVPSLTSAVLCWDGNLFSQQPTQEDAFDPQDLRLVLDRMRSDTSQGSVRRDCGKGSVNYRIVGETAWGDRYVLYGDCGSFEVGSGDDFRIWKPQGEAAAILAKMVATGSTTLELPAPATSVEQVLFTWADLVNAGDPRADDLWVHGQPSGVADVNPVFISPGKGDVLPNGQRVTAVAGYAQAVEMDALWGDSTATCPDNRAKTFVLVRQSDFEPWRILSWSDHGLYQHGLGC</sequence>
<evidence type="ECO:0000313" key="4">
    <source>
        <dbReference type="Proteomes" id="UP000277094"/>
    </source>
</evidence>
<keyword evidence="2" id="KW-1133">Transmembrane helix</keyword>
<keyword evidence="2" id="KW-0472">Membrane</keyword>
<dbReference type="AlphaFoldDB" id="A0A3N0DUD1"/>
<evidence type="ECO:0000256" key="1">
    <source>
        <dbReference type="SAM" id="MobiDB-lite"/>
    </source>
</evidence>
<reference evidence="3 4" key="1">
    <citation type="submission" date="2018-11" db="EMBL/GenBank/DDBJ databases">
        <authorList>
            <person name="Li F."/>
        </authorList>
    </citation>
    <scope>NUCLEOTIDE SEQUENCE [LARGE SCALE GENOMIC DNA]</scope>
    <source>
        <strain evidence="3 4">KIS18-7</strain>
    </source>
</reference>
<proteinExistence type="predicted"/>